<dbReference type="Pfam" id="PF01094">
    <property type="entry name" value="ANF_receptor"/>
    <property type="match status" value="1"/>
</dbReference>
<reference evidence="6 7" key="1">
    <citation type="submission" date="2021-06" db="EMBL/GenBank/DDBJ databases">
        <title>Caerostris extrusa draft genome.</title>
        <authorList>
            <person name="Kono N."/>
            <person name="Arakawa K."/>
        </authorList>
    </citation>
    <scope>NUCLEOTIDE SEQUENCE [LARGE SCALE GENOMIC DNA]</scope>
</reference>
<comment type="caution">
    <text evidence="6">The sequence shown here is derived from an EMBL/GenBank/DDBJ whole genome shotgun (WGS) entry which is preliminary data.</text>
</comment>
<comment type="subcellular location">
    <subcellularLocation>
        <location evidence="1">Membrane</location>
    </subcellularLocation>
</comment>
<dbReference type="PANTHER" id="PTHR44755">
    <property type="entry name" value="NATRIURETIC PEPTIDE RECEPTOR 3-RELATED"/>
    <property type="match status" value="1"/>
</dbReference>
<keyword evidence="3" id="KW-1133">Transmembrane helix</keyword>
<sequence>MCHWIARVVAEDAHDEFLRLVSLWWMDLCATDSTSRGLDRQLTSQLKVVDPACSDDLQVVGRFASYRNIPILTGLGDVLKGREEFRTLIRMSYDLQDKAHAILAFLEHFNWKKFGMIYRQNDVYYTAMADLLFYLASTKILM</sequence>
<keyword evidence="7" id="KW-1185">Reference proteome</keyword>
<proteinExistence type="predicted"/>
<dbReference type="AlphaFoldDB" id="A0AAV4XHV0"/>
<evidence type="ECO:0000256" key="4">
    <source>
        <dbReference type="ARBA" id="ARBA00023136"/>
    </source>
</evidence>
<dbReference type="InterPro" id="IPR052612">
    <property type="entry name" value="ANP_Clearance_Receptor"/>
</dbReference>
<feature type="domain" description="Receptor ligand binding region" evidence="5">
    <location>
        <begin position="48"/>
        <end position="131"/>
    </location>
</feature>
<dbReference type="Gene3D" id="3.40.50.2300">
    <property type="match status" value="1"/>
</dbReference>
<gene>
    <name evidence="6" type="ORF">CEXT_168821</name>
</gene>
<accession>A0AAV4XHV0</accession>
<dbReference type="GO" id="GO:0016020">
    <property type="term" value="C:membrane"/>
    <property type="evidence" value="ECO:0007669"/>
    <property type="project" value="UniProtKB-SubCell"/>
</dbReference>
<dbReference type="InterPro" id="IPR028082">
    <property type="entry name" value="Peripla_BP_I"/>
</dbReference>
<evidence type="ECO:0000256" key="1">
    <source>
        <dbReference type="ARBA" id="ARBA00004370"/>
    </source>
</evidence>
<evidence type="ECO:0000313" key="7">
    <source>
        <dbReference type="Proteomes" id="UP001054945"/>
    </source>
</evidence>
<dbReference type="GO" id="GO:0017046">
    <property type="term" value="F:peptide hormone binding"/>
    <property type="evidence" value="ECO:0007669"/>
    <property type="project" value="TreeGrafter"/>
</dbReference>
<dbReference type="GO" id="GO:0007165">
    <property type="term" value="P:signal transduction"/>
    <property type="evidence" value="ECO:0007669"/>
    <property type="project" value="TreeGrafter"/>
</dbReference>
<name>A0AAV4XHV0_CAEEX</name>
<dbReference type="EMBL" id="BPLR01000275">
    <property type="protein sequence ID" value="GIY93525.1"/>
    <property type="molecule type" value="Genomic_DNA"/>
</dbReference>
<dbReference type="GO" id="GO:0038023">
    <property type="term" value="F:signaling receptor activity"/>
    <property type="evidence" value="ECO:0007669"/>
    <property type="project" value="TreeGrafter"/>
</dbReference>
<dbReference type="PANTHER" id="PTHR44755:SF12">
    <property type="entry name" value="RECEPTOR LIGAND BINDING REGION DOMAIN-CONTAINING PROTEIN"/>
    <property type="match status" value="1"/>
</dbReference>
<evidence type="ECO:0000259" key="5">
    <source>
        <dbReference type="Pfam" id="PF01094"/>
    </source>
</evidence>
<keyword evidence="2" id="KW-0812">Transmembrane</keyword>
<evidence type="ECO:0000313" key="6">
    <source>
        <dbReference type="EMBL" id="GIY93525.1"/>
    </source>
</evidence>
<dbReference type="Proteomes" id="UP001054945">
    <property type="component" value="Unassembled WGS sequence"/>
</dbReference>
<evidence type="ECO:0000256" key="3">
    <source>
        <dbReference type="ARBA" id="ARBA00022989"/>
    </source>
</evidence>
<protein>
    <recommendedName>
        <fullName evidence="5">Receptor ligand binding region domain-containing protein</fullName>
    </recommendedName>
</protein>
<evidence type="ECO:0000256" key="2">
    <source>
        <dbReference type="ARBA" id="ARBA00022692"/>
    </source>
</evidence>
<keyword evidence="4" id="KW-0472">Membrane</keyword>
<organism evidence="6 7">
    <name type="scientific">Caerostris extrusa</name>
    <name type="common">Bark spider</name>
    <name type="synonym">Caerostris bankana</name>
    <dbReference type="NCBI Taxonomy" id="172846"/>
    <lineage>
        <taxon>Eukaryota</taxon>
        <taxon>Metazoa</taxon>
        <taxon>Ecdysozoa</taxon>
        <taxon>Arthropoda</taxon>
        <taxon>Chelicerata</taxon>
        <taxon>Arachnida</taxon>
        <taxon>Araneae</taxon>
        <taxon>Araneomorphae</taxon>
        <taxon>Entelegynae</taxon>
        <taxon>Araneoidea</taxon>
        <taxon>Araneidae</taxon>
        <taxon>Caerostris</taxon>
    </lineage>
</organism>
<dbReference type="InterPro" id="IPR001828">
    <property type="entry name" value="ANF_lig-bd_rcpt"/>
</dbReference>
<dbReference type="SUPFAM" id="SSF53822">
    <property type="entry name" value="Periplasmic binding protein-like I"/>
    <property type="match status" value="1"/>
</dbReference>